<evidence type="ECO:0000256" key="3">
    <source>
        <dbReference type="SAM" id="MobiDB-lite"/>
    </source>
</evidence>
<keyword evidence="6" id="KW-1185">Reference proteome</keyword>
<dbReference type="InterPro" id="IPR001245">
    <property type="entry name" value="Ser-Thr/Tyr_kinase_cat_dom"/>
</dbReference>
<dbReference type="EMBL" id="WIUZ02000002">
    <property type="protein sequence ID" value="KAF9790923.1"/>
    <property type="molecule type" value="Genomic_DNA"/>
</dbReference>
<protein>
    <submittedName>
        <fullName evidence="5">Kinase-like domain-containing protein</fullName>
    </submittedName>
</protein>
<sequence>MTTRTRKSQMSVLDDRIDILDKNAAEPSPIKKVFSTVSAILALVRDKLITNKDFVRLSDYCFNVCEVLKTAIKEENADDLSEPVQIALEDLARNICEIEQTLRRRAIMPSIGYDKGKIEGHKLVIQEILNALSASSPHDDIGECAPQSPPRPLHPRAVGISSSSLSSLVEAVFAWEDAGDAIHRLSRDDAQTFIDVIDEALDRPDLSPLARKECLRPLYRTCGRHAILPRTLKIPICYDRTSDALYSGGYADVWRGEYHGQDVAVKVIRTYSNSDLRKIIGRFCKEVVTWRTLHHPNVLPLIGVTMSETKFAMVSGWMANGNINEFVMANPGANRLTLLGGVARGLIYIHSQGMIHGDLKGANILIDQTGQARLADFGLLTIISDPTNLLSSSSYTQGGTARWMSPELIAPEDFGMKTSRPTEFSDCYSLGMVIYETISGNLPFHEDTDLTVFVKVLKGERPRREAGFTTSLWEMLERCWMPQPNHRPSVEDVLRCLETCSSLSASSSLGMDTGMANNSSDGLAPTLDERGGRSPSERNARSNNGSPEPEFGWNFSSSPDKLASPPIPPTSPSSLVSHGPPSANVEYYWPRKSRTGMTNRPPPVSHALLALPC</sequence>
<name>A0A9P6LB69_9AGAM</name>
<evidence type="ECO:0000313" key="5">
    <source>
        <dbReference type="EMBL" id="KAF9790923.1"/>
    </source>
</evidence>
<dbReference type="PROSITE" id="PS50011">
    <property type="entry name" value="PROTEIN_KINASE_DOM"/>
    <property type="match status" value="1"/>
</dbReference>
<evidence type="ECO:0000256" key="2">
    <source>
        <dbReference type="ARBA" id="ARBA00022840"/>
    </source>
</evidence>
<dbReference type="GO" id="GO:0004674">
    <property type="term" value="F:protein serine/threonine kinase activity"/>
    <property type="evidence" value="ECO:0007669"/>
    <property type="project" value="TreeGrafter"/>
</dbReference>
<keyword evidence="1" id="KW-0547">Nucleotide-binding</keyword>
<proteinExistence type="predicted"/>
<keyword evidence="2" id="KW-0067">ATP-binding</keyword>
<dbReference type="InterPro" id="IPR011009">
    <property type="entry name" value="Kinase-like_dom_sf"/>
</dbReference>
<dbReference type="GO" id="GO:0005524">
    <property type="term" value="F:ATP binding"/>
    <property type="evidence" value="ECO:0007669"/>
    <property type="project" value="UniProtKB-KW"/>
</dbReference>
<dbReference type="PANTHER" id="PTHR44329">
    <property type="entry name" value="SERINE/THREONINE-PROTEIN KINASE TNNI3K-RELATED"/>
    <property type="match status" value="1"/>
</dbReference>
<accession>A0A9P6LB69</accession>
<dbReference type="SMART" id="SM00220">
    <property type="entry name" value="S_TKc"/>
    <property type="match status" value="1"/>
</dbReference>
<dbReference type="SUPFAM" id="SSF56112">
    <property type="entry name" value="Protein kinase-like (PK-like)"/>
    <property type="match status" value="1"/>
</dbReference>
<dbReference type="Proteomes" id="UP000736335">
    <property type="component" value="Unassembled WGS sequence"/>
</dbReference>
<keyword evidence="5" id="KW-0808">Transferase</keyword>
<feature type="region of interest" description="Disordered" evidence="3">
    <location>
        <begin position="507"/>
        <end position="587"/>
    </location>
</feature>
<dbReference type="AlphaFoldDB" id="A0A9P6LB69"/>
<keyword evidence="5" id="KW-0418">Kinase</keyword>
<feature type="compositionally biased region" description="Basic and acidic residues" evidence="3">
    <location>
        <begin position="527"/>
        <end position="540"/>
    </location>
</feature>
<dbReference type="PANTHER" id="PTHR44329:SF298">
    <property type="entry name" value="MIXED LINEAGE KINASE DOMAIN-LIKE PROTEIN"/>
    <property type="match status" value="1"/>
</dbReference>
<evidence type="ECO:0000259" key="4">
    <source>
        <dbReference type="PROSITE" id="PS50011"/>
    </source>
</evidence>
<organism evidence="5 6">
    <name type="scientific">Thelephora terrestris</name>
    <dbReference type="NCBI Taxonomy" id="56493"/>
    <lineage>
        <taxon>Eukaryota</taxon>
        <taxon>Fungi</taxon>
        <taxon>Dikarya</taxon>
        <taxon>Basidiomycota</taxon>
        <taxon>Agaricomycotina</taxon>
        <taxon>Agaricomycetes</taxon>
        <taxon>Thelephorales</taxon>
        <taxon>Thelephoraceae</taxon>
        <taxon>Thelephora</taxon>
    </lineage>
</organism>
<dbReference type="Gene3D" id="3.30.200.20">
    <property type="entry name" value="Phosphorylase Kinase, domain 1"/>
    <property type="match status" value="1"/>
</dbReference>
<reference evidence="5" key="1">
    <citation type="journal article" date="2020" name="Nat. Commun.">
        <title>Large-scale genome sequencing of mycorrhizal fungi provides insights into the early evolution of symbiotic traits.</title>
        <authorList>
            <person name="Miyauchi S."/>
            <person name="Kiss E."/>
            <person name="Kuo A."/>
            <person name="Drula E."/>
            <person name="Kohler A."/>
            <person name="Sanchez-Garcia M."/>
            <person name="Morin E."/>
            <person name="Andreopoulos B."/>
            <person name="Barry K.W."/>
            <person name="Bonito G."/>
            <person name="Buee M."/>
            <person name="Carver A."/>
            <person name="Chen C."/>
            <person name="Cichocki N."/>
            <person name="Clum A."/>
            <person name="Culley D."/>
            <person name="Crous P.W."/>
            <person name="Fauchery L."/>
            <person name="Girlanda M."/>
            <person name="Hayes R.D."/>
            <person name="Keri Z."/>
            <person name="LaButti K."/>
            <person name="Lipzen A."/>
            <person name="Lombard V."/>
            <person name="Magnuson J."/>
            <person name="Maillard F."/>
            <person name="Murat C."/>
            <person name="Nolan M."/>
            <person name="Ohm R.A."/>
            <person name="Pangilinan J."/>
            <person name="Pereira M.F."/>
            <person name="Perotto S."/>
            <person name="Peter M."/>
            <person name="Pfister S."/>
            <person name="Riley R."/>
            <person name="Sitrit Y."/>
            <person name="Stielow J.B."/>
            <person name="Szollosi G."/>
            <person name="Zifcakova L."/>
            <person name="Stursova M."/>
            <person name="Spatafora J.W."/>
            <person name="Tedersoo L."/>
            <person name="Vaario L.M."/>
            <person name="Yamada A."/>
            <person name="Yan M."/>
            <person name="Wang P."/>
            <person name="Xu J."/>
            <person name="Bruns T."/>
            <person name="Baldrian P."/>
            <person name="Vilgalys R."/>
            <person name="Dunand C."/>
            <person name="Henrissat B."/>
            <person name="Grigoriev I.V."/>
            <person name="Hibbett D."/>
            <person name="Nagy L.G."/>
            <person name="Martin F.M."/>
        </authorList>
    </citation>
    <scope>NUCLEOTIDE SEQUENCE</scope>
    <source>
        <strain evidence="5">UH-Tt-Lm1</strain>
    </source>
</reference>
<evidence type="ECO:0000313" key="6">
    <source>
        <dbReference type="Proteomes" id="UP000736335"/>
    </source>
</evidence>
<feature type="domain" description="Protein kinase" evidence="4">
    <location>
        <begin position="239"/>
        <end position="503"/>
    </location>
</feature>
<gene>
    <name evidence="5" type="ORF">BJ322DRAFT_1038818</name>
</gene>
<dbReference type="PROSITE" id="PS00108">
    <property type="entry name" value="PROTEIN_KINASE_ST"/>
    <property type="match status" value="1"/>
</dbReference>
<reference evidence="5" key="2">
    <citation type="submission" date="2020-11" db="EMBL/GenBank/DDBJ databases">
        <authorList>
            <consortium name="DOE Joint Genome Institute"/>
            <person name="Kuo A."/>
            <person name="Miyauchi S."/>
            <person name="Kiss E."/>
            <person name="Drula E."/>
            <person name="Kohler A."/>
            <person name="Sanchez-Garcia M."/>
            <person name="Andreopoulos B."/>
            <person name="Barry K.W."/>
            <person name="Bonito G."/>
            <person name="Buee M."/>
            <person name="Carver A."/>
            <person name="Chen C."/>
            <person name="Cichocki N."/>
            <person name="Clum A."/>
            <person name="Culley D."/>
            <person name="Crous P.W."/>
            <person name="Fauchery L."/>
            <person name="Girlanda M."/>
            <person name="Hayes R."/>
            <person name="Keri Z."/>
            <person name="Labutti K."/>
            <person name="Lipzen A."/>
            <person name="Lombard V."/>
            <person name="Magnuson J."/>
            <person name="Maillard F."/>
            <person name="Morin E."/>
            <person name="Murat C."/>
            <person name="Nolan M."/>
            <person name="Ohm R."/>
            <person name="Pangilinan J."/>
            <person name="Pereira M."/>
            <person name="Perotto S."/>
            <person name="Peter M."/>
            <person name="Riley R."/>
            <person name="Sitrit Y."/>
            <person name="Stielow B."/>
            <person name="Szollosi G."/>
            <person name="Zifcakova L."/>
            <person name="Stursova M."/>
            <person name="Spatafora J.W."/>
            <person name="Tedersoo L."/>
            <person name="Vaario L.-M."/>
            <person name="Yamada A."/>
            <person name="Yan M."/>
            <person name="Wang P."/>
            <person name="Xu J."/>
            <person name="Bruns T."/>
            <person name="Baldrian P."/>
            <person name="Vilgalys R."/>
            <person name="Henrissat B."/>
            <person name="Grigoriev I.V."/>
            <person name="Hibbett D."/>
            <person name="Nagy L.G."/>
            <person name="Martin F.M."/>
        </authorList>
    </citation>
    <scope>NUCLEOTIDE SEQUENCE</scope>
    <source>
        <strain evidence="5">UH-Tt-Lm1</strain>
    </source>
</reference>
<dbReference type="Gene3D" id="1.10.510.10">
    <property type="entry name" value="Transferase(Phosphotransferase) domain 1"/>
    <property type="match status" value="1"/>
</dbReference>
<dbReference type="InterPro" id="IPR008271">
    <property type="entry name" value="Ser/Thr_kinase_AS"/>
</dbReference>
<dbReference type="Pfam" id="PF07714">
    <property type="entry name" value="PK_Tyr_Ser-Thr"/>
    <property type="match status" value="1"/>
</dbReference>
<dbReference type="InterPro" id="IPR000719">
    <property type="entry name" value="Prot_kinase_dom"/>
</dbReference>
<evidence type="ECO:0000256" key="1">
    <source>
        <dbReference type="ARBA" id="ARBA00022741"/>
    </source>
</evidence>
<comment type="caution">
    <text evidence="5">The sequence shown here is derived from an EMBL/GenBank/DDBJ whole genome shotgun (WGS) entry which is preliminary data.</text>
</comment>
<dbReference type="InterPro" id="IPR051681">
    <property type="entry name" value="Ser/Thr_Kinases-Pseudokinases"/>
</dbReference>
<dbReference type="OrthoDB" id="10252171at2759"/>